<evidence type="ECO:0000256" key="4">
    <source>
        <dbReference type="ARBA" id="ARBA00023015"/>
    </source>
</evidence>
<dbReference type="InterPro" id="IPR039040">
    <property type="entry name" value="NAB_fam"/>
</dbReference>
<dbReference type="Pfam" id="PF04905">
    <property type="entry name" value="NCD2"/>
    <property type="match status" value="1"/>
</dbReference>
<dbReference type="Gene3D" id="1.10.150.50">
    <property type="entry name" value="Transcription Factor, Ets-1"/>
    <property type="match status" value="1"/>
</dbReference>
<keyword evidence="3" id="KW-0678">Repressor</keyword>
<evidence type="ECO:0000256" key="7">
    <source>
        <dbReference type="SAM" id="MobiDB-lite"/>
    </source>
</evidence>
<name>A0A6S7HEX8_PARCT</name>
<dbReference type="Gene3D" id="1.20.120.2010">
    <property type="entry name" value="NAB conserved domain 2"/>
    <property type="match status" value="1"/>
</dbReference>
<dbReference type="EMBL" id="CACRXK020002428">
    <property type="protein sequence ID" value="CAB3994261.1"/>
    <property type="molecule type" value="Genomic_DNA"/>
</dbReference>
<dbReference type="GO" id="GO:0003712">
    <property type="term" value="F:transcription coregulator activity"/>
    <property type="evidence" value="ECO:0007669"/>
    <property type="project" value="InterPro"/>
</dbReference>
<dbReference type="InterPro" id="IPR013761">
    <property type="entry name" value="SAM/pointed_sf"/>
</dbReference>
<dbReference type="InterPro" id="IPR006989">
    <property type="entry name" value="NAB_co-repressor_dom"/>
</dbReference>
<feature type="compositionally biased region" description="Polar residues" evidence="7">
    <location>
        <begin position="130"/>
        <end position="140"/>
    </location>
</feature>
<dbReference type="Pfam" id="PF04904">
    <property type="entry name" value="SAM_NCD1"/>
    <property type="match status" value="1"/>
</dbReference>
<evidence type="ECO:0000256" key="3">
    <source>
        <dbReference type="ARBA" id="ARBA00022491"/>
    </source>
</evidence>
<dbReference type="PANTHER" id="PTHR12623:SF10">
    <property type="entry name" value="NGFI-A-BINDING PROTEIN HOMOLOG"/>
    <property type="match status" value="1"/>
</dbReference>
<keyword evidence="4" id="KW-0805">Transcription regulation</keyword>
<evidence type="ECO:0000256" key="1">
    <source>
        <dbReference type="ARBA" id="ARBA00004123"/>
    </source>
</evidence>
<reference evidence="8" key="1">
    <citation type="submission" date="2020-04" db="EMBL/GenBank/DDBJ databases">
        <authorList>
            <person name="Alioto T."/>
            <person name="Alioto T."/>
            <person name="Gomez Garrido J."/>
        </authorList>
    </citation>
    <scope>NUCLEOTIDE SEQUENCE</scope>
    <source>
        <strain evidence="8">A484AB</strain>
    </source>
</reference>
<dbReference type="InterPro" id="IPR038398">
    <property type="entry name" value="NCD2_sf"/>
</dbReference>
<dbReference type="InterPro" id="IPR006988">
    <property type="entry name" value="Nab_N"/>
</dbReference>
<dbReference type="PANTHER" id="PTHR12623">
    <property type="entry name" value="NGFI-A BINDING PROTEIN"/>
    <property type="match status" value="1"/>
</dbReference>
<evidence type="ECO:0000313" key="9">
    <source>
        <dbReference type="Proteomes" id="UP001152795"/>
    </source>
</evidence>
<feature type="compositionally biased region" description="Polar residues" evidence="7">
    <location>
        <begin position="357"/>
        <end position="371"/>
    </location>
</feature>
<dbReference type="Proteomes" id="UP001152795">
    <property type="component" value="Unassembled WGS sequence"/>
</dbReference>
<dbReference type="AlphaFoldDB" id="A0A6S7HEX8"/>
<gene>
    <name evidence="8" type="ORF">PACLA_8A009619</name>
</gene>
<keyword evidence="5" id="KW-0804">Transcription</keyword>
<dbReference type="GO" id="GO:0005634">
    <property type="term" value="C:nucleus"/>
    <property type="evidence" value="ECO:0007669"/>
    <property type="project" value="UniProtKB-SubCell"/>
</dbReference>
<protein>
    <submittedName>
        <fullName evidence="8">NGFI-A-binding 1-like</fullName>
    </submittedName>
</protein>
<evidence type="ECO:0000256" key="5">
    <source>
        <dbReference type="ARBA" id="ARBA00023163"/>
    </source>
</evidence>
<comment type="subcellular location">
    <subcellularLocation>
        <location evidence="1">Nucleus</location>
    </subcellularLocation>
</comment>
<keyword evidence="6" id="KW-0539">Nucleus</keyword>
<comment type="similarity">
    <text evidence="2">Belongs to the NAB family.</text>
</comment>
<proteinExistence type="inferred from homology"/>
<feature type="non-terminal residue" evidence="8">
    <location>
        <position position="1"/>
    </location>
</feature>
<sequence length="401" mass="45903">MEGQNTQQQNVCTLYSLLESAKLSDYYDRFLSQGGDDIDQLCEATEYEFKEITKLVGMHTKPLHIRRLQKALLEFWSEKQKSGKNKPSSSTLGPSWIETWNSEQSTTTKSINISLSKPTTTTVTIITGNSVESEVQSSPTAAKRGRPASKGQNRNAKSGVFELKLPAMEAIIDWENLDEERKQLIREHSRIYGRDTKKRKCIDLNSHEQIINEAAAQLCLRDPTLLVRRDELFTQARRIVRDSGFSFVHGHSRSKFVDESGGEAMEDKDIFRSANRISRQERLQEVSTLIEKLTERQVMLIKKRRELESNKQPTSDLQQELNNLTGQLTPLQCEQKHLQKKVRRSQRYYLSKEAQRRSTSSVNDTSQTTETEVPMQEEMPSEDGPAEEQHSVVVTEILHST</sequence>
<feature type="region of interest" description="Disordered" evidence="7">
    <location>
        <begin position="344"/>
        <end position="401"/>
    </location>
</feature>
<dbReference type="SUPFAM" id="SSF47769">
    <property type="entry name" value="SAM/Pointed domain"/>
    <property type="match status" value="1"/>
</dbReference>
<comment type="caution">
    <text evidence="8">The sequence shown here is derived from an EMBL/GenBank/DDBJ whole genome shotgun (WGS) entry which is preliminary data.</text>
</comment>
<evidence type="ECO:0000256" key="2">
    <source>
        <dbReference type="ARBA" id="ARBA00008864"/>
    </source>
</evidence>
<dbReference type="GO" id="GO:0045892">
    <property type="term" value="P:negative regulation of DNA-templated transcription"/>
    <property type="evidence" value="ECO:0007669"/>
    <property type="project" value="InterPro"/>
</dbReference>
<keyword evidence="9" id="KW-1185">Reference proteome</keyword>
<evidence type="ECO:0000256" key="6">
    <source>
        <dbReference type="ARBA" id="ARBA00023242"/>
    </source>
</evidence>
<organism evidence="8 9">
    <name type="scientific">Paramuricea clavata</name>
    <name type="common">Red gorgonian</name>
    <name type="synonym">Violescent sea-whip</name>
    <dbReference type="NCBI Taxonomy" id="317549"/>
    <lineage>
        <taxon>Eukaryota</taxon>
        <taxon>Metazoa</taxon>
        <taxon>Cnidaria</taxon>
        <taxon>Anthozoa</taxon>
        <taxon>Octocorallia</taxon>
        <taxon>Malacalcyonacea</taxon>
        <taxon>Plexauridae</taxon>
        <taxon>Paramuricea</taxon>
    </lineage>
</organism>
<feature type="region of interest" description="Disordered" evidence="7">
    <location>
        <begin position="130"/>
        <end position="157"/>
    </location>
</feature>
<accession>A0A6S7HEX8</accession>
<dbReference type="OrthoDB" id="5970235at2759"/>
<evidence type="ECO:0000313" key="8">
    <source>
        <dbReference type="EMBL" id="CAB3994261.1"/>
    </source>
</evidence>